<protein>
    <recommendedName>
        <fullName evidence="3">Der GTPase-activating protein YihI</fullName>
    </recommendedName>
</protein>
<comment type="similarity">
    <text evidence="3">Belongs to the YihI family.</text>
</comment>
<comment type="subunit">
    <text evidence="3">Interacts with Der.</text>
</comment>
<evidence type="ECO:0000256" key="1">
    <source>
        <dbReference type="ARBA" id="ARBA00022468"/>
    </source>
</evidence>
<organism evidence="5 6">
    <name type="scientific">Aliiglaciecola litoralis</name>
    <dbReference type="NCBI Taxonomy" id="582857"/>
    <lineage>
        <taxon>Bacteria</taxon>
        <taxon>Pseudomonadati</taxon>
        <taxon>Pseudomonadota</taxon>
        <taxon>Gammaproteobacteria</taxon>
        <taxon>Alteromonadales</taxon>
        <taxon>Alteromonadaceae</taxon>
        <taxon>Aliiglaciecola</taxon>
    </lineage>
</organism>
<dbReference type="HAMAP" id="MF_01058">
    <property type="entry name" value="GAP_YihI"/>
    <property type="match status" value="1"/>
</dbReference>
<gene>
    <name evidence="3 5" type="primary">yihI</name>
    <name evidence="5" type="ORF">GCM10009114_35710</name>
</gene>
<feature type="region of interest" description="Disordered" evidence="4">
    <location>
        <begin position="1"/>
        <end position="73"/>
    </location>
</feature>
<comment type="function">
    <text evidence="3">A GTPase-activating protein (GAP) that modifies Der/EngA GTPase function. May play a role in ribosome biogenesis.</text>
</comment>
<reference evidence="6" key="1">
    <citation type="journal article" date="2019" name="Int. J. Syst. Evol. Microbiol.">
        <title>The Global Catalogue of Microorganisms (GCM) 10K type strain sequencing project: providing services to taxonomists for standard genome sequencing and annotation.</title>
        <authorList>
            <consortium name="The Broad Institute Genomics Platform"/>
            <consortium name="The Broad Institute Genome Sequencing Center for Infectious Disease"/>
            <person name="Wu L."/>
            <person name="Ma J."/>
        </authorList>
    </citation>
    <scope>NUCLEOTIDE SEQUENCE [LARGE SCALE GENOMIC DNA]</scope>
    <source>
        <strain evidence="6">JCM 15896</strain>
    </source>
</reference>
<dbReference type="NCBIfam" id="NF003560">
    <property type="entry name" value="PRK05244.1-1"/>
    <property type="match status" value="1"/>
</dbReference>
<dbReference type="Proteomes" id="UP001500359">
    <property type="component" value="Unassembled WGS sequence"/>
</dbReference>
<sequence>MARVKKSRKIGQIGVPKESWAPKKPRQSQAGKPKKHKGNVSGTRNSVVKADAQNSGQRQNNDPRIGSKKPIPLLVKEKSDSVEVKKAKFFSPAQELKAIEDDERLATLLDQLDEDKSISKEDQAYVDATLARHKILCGLLGIGEEDEEQQTAPDEDDPFARFESIDINKFK</sequence>
<keyword evidence="2 3" id="KW-0690">Ribosome biogenesis</keyword>
<accession>A0ABP3X4R7</accession>
<keyword evidence="1 3" id="KW-0343">GTPase activation</keyword>
<dbReference type="RefSeq" id="WP_343862461.1">
    <property type="nucleotide sequence ID" value="NZ_BAAAFD010000017.1"/>
</dbReference>
<dbReference type="EMBL" id="BAAAFD010000017">
    <property type="protein sequence ID" value="GAA0860033.1"/>
    <property type="molecule type" value="Genomic_DNA"/>
</dbReference>
<evidence type="ECO:0000256" key="2">
    <source>
        <dbReference type="ARBA" id="ARBA00022517"/>
    </source>
</evidence>
<evidence type="ECO:0000256" key="3">
    <source>
        <dbReference type="HAMAP-Rule" id="MF_01058"/>
    </source>
</evidence>
<proteinExistence type="inferred from homology"/>
<evidence type="ECO:0000313" key="5">
    <source>
        <dbReference type="EMBL" id="GAA0860033.1"/>
    </source>
</evidence>
<dbReference type="Pfam" id="PF04220">
    <property type="entry name" value="YihI"/>
    <property type="match status" value="1"/>
</dbReference>
<feature type="compositionally biased region" description="Polar residues" evidence="4">
    <location>
        <begin position="40"/>
        <end position="62"/>
    </location>
</feature>
<evidence type="ECO:0000313" key="6">
    <source>
        <dbReference type="Proteomes" id="UP001500359"/>
    </source>
</evidence>
<evidence type="ECO:0000256" key="4">
    <source>
        <dbReference type="SAM" id="MobiDB-lite"/>
    </source>
</evidence>
<comment type="caution">
    <text evidence="5">The sequence shown here is derived from an EMBL/GenBank/DDBJ whole genome shotgun (WGS) entry which is preliminary data.</text>
</comment>
<name>A0ABP3X4R7_9ALTE</name>
<keyword evidence="6" id="KW-1185">Reference proteome</keyword>
<dbReference type="InterPro" id="IPR007336">
    <property type="entry name" value="YihI"/>
</dbReference>